<proteinExistence type="predicted"/>
<protein>
    <submittedName>
        <fullName evidence="1">Uncharacterized protein</fullName>
    </submittedName>
</protein>
<reference evidence="1" key="1">
    <citation type="submission" date="2024-12" db="EMBL/GenBank/DDBJ databases">
        <title>Comparative genomics and development of molecular markers within Purpureocillium lilacinum and among Purpureocillium species.</title>
        <authorList>
            <person name="Yeh Z.-Y."/>
            <person name="Ni N.-T."/>
            <person name="Lo P.-H."/>
            <person name="Mushyakhwo K."/>
            <person name="Lin C.-F."/>
            <person name="Nai Y.-S."/>
        </authorList>
    </citation>
    <scope>NUCLEOTIDE SEQUENCE</scope>
    <source>
        <strain evidence="1">NCHU-NPUST-175</strain>
    </source>
</reference>
<organism evidence="1 2">
    <name type="scientific">Purpureocillium lilacinum</name>
    <name type="common">Paecilomyces lilacinus</name>
    <dbReference type="NCBI Taxonomy" id="33203"/>
    <lineage>
        <taxon>Eukaryota</taxon>
        <taxon>Fungi</taxon>
        <taxon>Dikarya</taxon>
        <taxon>Ascomycota</taxon>
        <taxon>Pezizomycotina</taxon>
        <taxon>Sordariomycetes</taxon>
        <taxon>Hypocreomycetidae</taxon>
        <taxon>Hypocreales</taxon>
        <taxon>Ophiocordycipitaceae</taxon>
        <taxon>Purpureocillium</taxon>
    </lineage>
</organism>
<evidence type="ECO:0000313" key="2">
    <source>
        <dbReference type="Proteomes" id="UP001638806"/>
    </source>
</evidence>
<comment type="caution">
    <text evidence="1">The sequence shown here is derived from an EMBL/GenBank/DDBJ whole genome shotgun (WGS) entry which is preliminary data.</text>
</comment>
<keyword evidence="2" id="KW-1185">Reference proteome</keyword>
<dbReference type="EMBL" id="JBGNUJ010000003">
    <property type="protein sequence ID" value="KAL3962960.1"/>
    <property type="molecule type" value="Genomic_DNA"/>
</dbReference>
<accession>A0ACC4E5L6</accession>
<evidence type="ECO:0000313" key="1">
    <source>
        <dbReference type="EMBL" id="KAL3962960.1"/>
    </source>
</evidence>
<name>A0ACC4E5L6_PURLI</name>
<dbReference type="Proteomes" id="UP001638806">
    <property type="component" value="Unassembled WGS sequence"/>
</dbReference>
<gene>
    <name evidence="1" type="ORF">ACCO45_004483</name>
</gene>
<sequence length="259" mass="29101">MQQFLMDISVDSATLGQLEKHAVVGRPNRADGMRAWVQKLEATQEHSVEDIIGNDFQLPGLQHSSGAPNMVIGSNSPDAHKTQQIETHRGASYDQRSTKERAVPHTKRPLRRRSGRHDLRHSFDKEDTYDQDRWIDTQILAGSSLENISTAYAAKYNRPAPTTHSWSRFHLSILQPSSIYSRSWMIIGTPGPVTATTDKSFLILQGLMLFPMEYSVDSGFMMDSNGQHSVYRGVRRMAVCPMRDLQESVSGLGKLQTTD</sequence>